<organism evidence="5 6">
    <name type="scientific">Lachancea fermentati</name>
    <name type="common">Zygosaccharomyces fermentati</name>
    <dbReference type="NCBI Taxonomy" id="4955"/>
    <lineage>
        <taxon>Eukaryota</taxon>
        <taxon>Fungi</taxon>
        <taxon>Dikarya</taxon>
        <taxon>Ascomycota</taxon>
        <taxon>Saccharomycotina</taxon>
        <taxon>Saccharomycetes</taxon>
        <taxon>Saccharomycetales</taxon>
        <taxon>Saccharomycetaceae</taxon>
        <taxon>Lachancea</taxon>
    </lineage>
</organism>
<dbReference type="GO" id="GO:0034316">
    <property type="term" value="P:negative regulation of Arp2/3 complex-mediated actin nucleation"/>
    <property type="evidence" value="ECO:0007669"/>
    <property type="project" value="TreeGrafter"/>
</dbReference>
<evidence type="ECO:0000256" key="3">
    <source>
        <dbReference type="PIRNR" id="PIRNR001788"/>
    </source>
</evidence>
<proteinExistence type="inferred from homology"/>
<dbReference type="GO" id="GO:0030479">
    <property type="term" value="C:actin cortical patch"/>
    <property type="evidence" value="ECO:0007669"/>
    <property type="project" value="TreeGrafter"/>
</dbReference>
<dbReference type="PANTHER" id="PTHR11249">
    <property type="entry name" value="GLIAL FACTOR NATURATION FACTOR"/>
    <property type="match status" value="1"/>
</dbReference>
<dbReference type="STRING" id="4955.A0A1G4MKI0"/>
<dbReference type="OMA" id="EWKMLYA"/>
<dbReference type="Proteomes" id="UP000190831">
    <property type="component" value="Chromosome H"/>
</dbReference>
<dbReference type="InterPro" id="IPR029006">
    <property type="entry name" value="ADF-H/Gelsolin-like_dom_sf"/>
</dbReference>
<dbReference type="InterPro" id="IPR011171">
    <property type="entry name" value="GMF"/>
</dbReference>
<dbReference type="OrthoDB" id="3919494at2759"/>
<dbReference type="SMART" id="SM00102">
    <property type="entry name" value="ADF"/>
    <property type="match status" value="1"/>
</dbReference>
<evidence type="ECO:0000259" key="4">
    <source>
        <dbReference type="PROSITE" id="PS51263"/>
    </source>
</evidence>
<dbReference type="Pfam" id="PF00241">
    <property type="entry name" value="Cofilin_ADF"/>
    <property type="match status" value="1"/>
</dbReference>
<evidence type="ECO:0000313" key="5">
    <source>
        <dbReference type="EMBL" id="SCW04341.1"/>
    </source>
</evidence>
<dbReference type="PANTHER" id="PTHR11249:SF2">
    <property type="entry name" value="GLIA MATURATION FACTOR"/>
    <property type="match status" value="1"/>
</dbReference>
<dbReference type="EMBL" id="LT598491">
    <property type="protein sequence ID" value="SCW04341.1"/>
    <property type="molecule type" value="Genomic_DNA"/>
</dbReference>
<dbReference type="GO" id="GO:0003779">
    <property type="term" value="F:actin binding"/>
    <property type="evidence" value="ECO:0007669"/>
    <property type="project" value="InterPro"/>
</dbReference>
<keyword evidence="2 3" id="KW-0963">Cytoplasm</keyword>
<evidence type="ECO:0000256" key="2">
    <source>
        <dbReference type="ARBA" id="ARBA00022490"/>
    </source>
</evidence>
<dbReference type="GO" id="GO:0005634">
    <property type="term" value="C:nucleus"/>
    <property type="evidence" value="ECO:0007669"/>
    <property type="project" value="UniProtKB-SubCell"/>
</dbReference>
<dbReference type="Gene3D" id="3.40.20.10">
    <property type="entry name" value="Severin"/>
    <property type="match status" value="1"/>
</dbReference>
<feature type="domain" description="ADF-H" evidence="4">
    <location>
        <begin position="3"/>
        <end position="147"/>
    </location>
</feature>
<reference evidence="5 6" key="1">
    <citation type="submission" date="2016-03" db="EMBL/GenBank/DDBJ databases">
        <authorList>
            <person name="Devillers H."/>
        </authorList>
    </citation>
    <scope>NUCLEOTIDE SEQUENCE [LARGE SCALE GENOMIC DNA]</scope>
    <source>
        <strain evidence="5">CBS 6772</strain>
    </source>
</reference>
<evidence type="ECO:0000256" key="1">
    <source>
        <dbReference type="ARBA" id="ARBA00010055"/>
    </source>
</evidence>
<accession>A0A1G4MKI0</accession>
<comment type="subcellular location">
    <subcellularLocation>
        <location evidence="3">Cytoplasm</location>
    </subcellularLocation>
    <subcellularLocation>
        <location evidence="3">Nucleus</location>
    </subcellularLocation>
</comment>
<dbReference type="PIRSF" id="PIRSF001788">
    <property type="entry name" value="GMF-beta"/>
    <property type="match status" value="1"/>
</dbReference>
<comment type="similarity">
    <text evidence="1 3">Belongs to the actin-binding proteins ADF family. GMF subfamily.</text>
</comment>
<keyword evidence="3" id="KW-0539">Nucleus</keyword>
<keyword evidence="6" id="KW-1185">Reference proteome</keyword>
<gene>
    <name evidence="5" type="ORF">LAFE_0H11408G</name>
</gene>
<dbReference type="GO" id="GO:0071933">
    <property type="term" value="F:Arp2/3 complex binding"/>
    <property type="evidence" value="ECO:0007669"/>
    <property type="project" value="InterPro"/>
</dbReference>
<evidence type="ECO:0000313" key="6">
    <source>
        <dbReference type="Proteomes" id="UP000190831"/>
    </source>
</evidence>
<dbReference type="InterPro" id="IPR002108">
    <property type="entry name" value="ADF-H"/>
</dbReference>
<dbReference type="AlphaFoldDB" id="A0A1G4MKI0"/>
<dbReference type="PROSITE" id="PS51263">
    <property type="entry name" value="ADF_H"/>
    <property type="match status" value="1"/>
</dbReference>
<dbReference type="GO" id="GO:0071846">
    <property type="term" value="P:actin filament debranching"/>
    <property type="evidence" value="ECO:0007669"/>
    <property type="project" value="InterPro"/>
</dbReference>
<protein>
    <submittedName>
        <fullName evidence="5">LAFE_0H11408g1_1</fullName>
    </submittedName>
</protein>
<dbReference type="SUPFAM" id="SSF55753">
    <property type="entry name" value="Actin depolymerizing proteins"/>
    <property type="match status" value="1"/>
</dbReference>
<sequence>MSSLYHISTETKKRISKFRTATARSDSVEVQVIKIQPKPSYEITIDEADEEEVNEVSSLEELGQVLPDNTPRYVLLSYPMTTRDGRKQTPLILIYWKPMTVVSQEWKMLYAGALEKVRSECGVSKMIEVTSGLEEEEDIQELKEQIES</sequence>
<name>A0A1G4MKI0_LACFM</name>